<evidence type="ECO:0000313" key="1">
    <source>
        <dbReference type="EMBL" id="AJK46256.1"/>
    </source>
</evidence>
<dbReference type="HOGENOM" id="CLU_430039_0_0_4"/>
<name>A0A0B6S1Z4_BURPL</name>
<reference evidence="2" key="1">
    <citation type="submission" date="2011-03" db="EMBL/GenBank/DDBJ databases">
        <authorList>
            <person name="Voget S."/>
            <person name="Streit W.R."/>
            <person name="Jaeger K.E."/>
            <person name="Daniel R."/>
        </authorList>
    </citation>
    <scope>NUCLEOTIDE SEQUENCE [LARGE SCALE GENOMIC DNA]</scope>
    <source>
        <strain evidence="2">PG1</strain>
    </source>
</reference>
<accession>A0A0B6S1Z4</accession>
<sequence length="636" mass="67621">MSEPLNLKLTTVGQTAIFNAQNNGLDVTLTHIQFGTGNRVPDRKETALVSPKQLATIGAGQKISDSQIRMSAVFIGASNYEVCEIGIWAGEPGAPDSVLFAYCSQEAGRYAVMSAGVDFVFSYDMSIDEAVGNVVKIIVDPNGSAMIALMASHEAAANPHPQYATHVEVKTKVADVVGGAPGPLDTLGKLAGAVGGDPGFGRKVVLKAGDTMTGPLNVPIVRLTEGLPDDGAAPQIYNDPSKRNIVFRTGSAGAYRYSHINDEGMLTLPLRPTWGATPWDTDNLDPGALVAKAGGTMTGALYLPNVALNQGMRDGDAGSVVYNDPGKCNLVFRTGPAGAYNYGVIDEQGTLRLPTRPMWNATPWDTGNFDPNRKAAIESPAFVGSPSAPTPSFEDNSTRIATTAFVVRAISTADIGAIYFEARSRPRAGHLVLDGALLLRKDYPALWSYAQESGALVSDANWHDDNWGNFSDGDGATTFRVPELRGEHIRCWDNGRGVDSGRVCGSWQDSMNRSHSHGATASAAPDHVHTAWTDTQGSHYHVAKDPGHSHTVEMGRVGVVAVDYGQGWGPYNWDRQDIRYTSHTDTGIWIDWAGNHGHNVGIGGGGTHSHAVTVSADGGSESRPRNIALLATMRAY</sequence>
<keyword evidence="2" id="KW-1185">Reference proteome</keyword>
<dbReference type="KEGG" id="bgp:BGL_1c17470"/>
<proteinExistence type="predicted"/>
<organism evidence="1 2">
    <name type="scientific">Burkholderia plantarii</name>
    <dbReference type="NCBI Taxonomy" id="41899"/>
    <lineage>
        <taxon>Bacteria</taxon>
        <taxon>Pseudomonadati</taxon>
        <taxon>Pseudomonadota</taxon>
        <taxon>Betaproteobacteria</taxon>
        <taxon>Burkholderiales</taxon>
        <taxon>Burkholderiaceae</taxon>
        <taxon>Burkholderia</taxon>
    </lineage>
</organism>
<reference evidence="1 2" key="2">
    <citation type="journal article" date="2016" name="Appl. Microbiol. Biotechnol.">
        <title>Mutations improving production and secretion of extracellular lipase by Burkholderia glumae PG1.</title>
        <authorList>
            <person name="Knapp A."/>
            <person name="Voget S."/>
            <person name="Gao R."/>
            <person name="Zaburannyi N."/>
            <person name="Krysciak D."/>
            <person name="Breuer M."/>
            <person name="Hauer B."/>
            <person name="Streit W.R."/>
            <person name="Muller R."/>
            <person name="Daniel R."/>
            <person name="Jaeger K.E."/>
        </authorList>
    </citation>
    <scope>NUCLEOTIDE SEQUENCE [LARGE SCALE GENOMIC DNA]</scope>
    <source>
        <strain evidence="1 2">PG1</strain>
    </source>
</reference>
<dbReference type="SUPFAM" id="SSF88874">
    <property type="entry name" value="Receptor-binding domain of short tail fibre protein gp12"/>
    <property type="match status" value="1"/>
</dbReference>
<dbReference type="Proteomes" id="UP000031838">
    <property type="component" value="Chromosome 1"/>
</dbReference>
<dbReference type="RefSeq" id="WP_123863482.1">
    <property type="nucleotide sequence ID" value="NZ_CP002580.1"/>
</dbReference>
<evidence type="ECO:0000313" key="2">
    <source>
        <dbReference type="Proteomes" id="UP000031838"/>
    </source>
</evidence>
<dbReference type="EMBL" id="CP002580">
    <property type="protein sequence ID" value="AJK46256.1"/>
    <property type="molecule type" value="Genomic_DNA"/>
</dbReference>
<protein>
    <submittedName>
        <fullName evidence="1">Phage-like tail fiber protein</fullName>
    </submittedName>
</protein>
<dbReference type="AlphaFoldDB" id="A0A0B6S1Z4"/>
<gene>
    <name evidence="1" type="ORF">BGL_1c17470</name>
</gene>